<feature type="compositionally biased region" description="Polar residues" evidence="1">
    <location>
        <begin position="141"/>
        <end position="163"/>
    </location>
</feature>
<proteinExistence type="predicted"/>
<comment type="caution">
    <text evidence="2">The sequence shown here is derived from an EMBL/GenBank/DDBJ whole genome shotgun (WGS) entry which is preliminary data.</text>
</comment>
<evidence type="ECO:0000313" key="3">
    <source>
        <dbReference type="Proteomes" id="UP001176941"/>
    </source>
</evidence>
<sequence length="349" mass="37605">MTIIFSPQKHAYNDCRPPAYTGTRPNSHTLLRAETDRGCVLRIRESTACVTAVANTPAQAGRAYTLQEAQDLCHARALYACPLRVTKQYIGNVVAVRILFVRTTALRFYSTSRMWLAAAPRRQATSGHASWGPPPTAAEVTDSNRCTQASDTTPAAVGSQQMLDGSVEEDGEATDGRGTPEASVLSEETHPLTDEARPDSAQPDIEAQISADFEAAKRSENAASVESEAELLHSEDSFVAGEDTDVGSQYGCLPPSDSADSCGGGDATTLESQQGENGYTDGARPERHDADVNERRLHLVAEGPDRAPEKAVANGVEDHTSRETPLTILMAHPMRRQLRAHRGILLKRA</sequence>
<name>A0ABN8XIK1_RANTA</name>
<dbReference type="EMBL" id="CATKSN020000180">
    <property type="protein sequence ID" value="CAI9149209.1"/>
    <property type="molecule type" value="Genomic_DNA"/>
</dbReference>
<gene>
    <name evidence="2" type="ORF">MRATA1EN1_LOCUS30827</name>
</gene>
<evidence type="ECO:0000256" key="1">
    <source>
        <dbReference type="SAM" id="MobiDB-lite"/>
    </source>
</evidence>
<feature type="compositionally biased region" description="Basic and acidic residues" evidence="1">
    <location>
        <begin position="187"/>
        <end position="198"/>
    </location>
</feature>
<evidence type="ECO:0000313" key="2">
    <source>
        <dbReference type="EMBL" id="CAI9149209.1"/>
    </source>
</evidence>
<keyword evidence="3" id="KW-1185">Reference proteome</keyword>
<feature type="region of interest" description="Disordered" evidence="1">
    <location>
        <begin position="125"/>
        <end position="203"/>
    </location>
</feature>
<dbReference type="Proteomes" id="UP001176941">
    <property type="component" value="Unassembled WGS sequence"/>
</dbReference>
<accession>A0ABN8XIK1</accession>
<organism evidence="2 3">
    <name type="scientific">Rangifer tarandus platyrhynchus</name>
    <name type="common">Svalbard reindeer</name>
    <dbReference type="NCBI Taxonomy" id="3082113"/>
    <lineage>
        <taxon>Eukaryota</taxon>
        <taxon>Metazoa</taxon>
        <taxon>Chordata</taxon>
        <taxon>Craniata</taxon>
        <taxon>Vertebrata</taxon>
        <taxon>Euteleostomi</taxon>
        <taxon>Mammalia</taxon>
        <taxon>Eutheria</taxon>
        <taxon>Laurasiatheria</taxon>
        <taxon>Artiodactyla</taxon>
        <taxon>Ruminantia</taxon>
        <taxon>Pecora</taxon>
        <taxon>Cervidae</taxon>
        <taxon>Odocoileinae</taxon>
        <taxon>Rangifer</taxon>
    </lineage>
</organism>
<feature type="region of interest" description="Disordered" evidence="1">
    <location>
        <begin position="241"/>
        <end position="288"/>
    </location>
</feature>
<reference evidence="2" key="1">
    <citation type="submission" date="2023-04" db="EMBL/GenBank/DDBJ databases">
        <authorList>
            <consortium name="ELIXIR-Norway"/>
        </authorList>
    </citation>
    <scope>NUCLEOTIDE SEQUENCE [LARGE SCALE GENOMIC DNA]</scope>
</reference>
<protein>
    <submittedName>
        <fullName evidence="2">Uncharacterized protein</fullName>
    </submittedName>
</protein>